<evidence type="ECO:0000313" key="9">
    <source>
        <dbReference type="EMBL" id="WOG95652.1"/>
    </source>
</evidence>
<dbReference type="Gene3D" id="1.10.601.10">
    <property type="entry name" value="RNA Polymerase Primary Sigma Factor"/>
    <property type="match status" value="1"/>
</dbReference>
<organism evidence="9 10">
    <name type="scientific">Daucus carota subsp. sativus</name>
    <name type="common">Carrot</name>
    <dbReference type="NCBI Taxonomy" id="79200"/>
    <lineage>
        <taxon>Eukaryota</taxon>
        <taxon>Viridiplantae</taxon>
        <taxon>Streptophyta</taxon>
        <taxon>Embryophyta</taxon>
        <taxon>Tracheophyta</taxon>
        <taxon>Spermatophyta</taxon>
        <taxon>Magnoliopsida</taxon>
        <taxon>eudicotyledons</taxon>
        <taxon>Gunneridae</taxon>
        <taxon>Pentapetalae</taxon>
        <taxon>asterids</taxon>
        <taxon>campanulids</taxon>
        <taxon>Apiales</taxon>
        <taxon>Apiaceae</taxon>
        <taxon>Apioideae</taxon>
        <taxon>Scandiceae</taxon>
        <taxon>Daucinae</taxon>
        <taxon>Daucus</taxon>
        <taxon>Daucus sect. Daucus</taxon>
    </lineage>
</organism>
<dbReference type="InterPro" id="IPR007627">
    <property type="entry name" value="RNA_pol_sigma70_r2"/>
</dbReference>
<dbReference type="InterPro" id="IPR016262">
    <property type="entry name" value="RNA_pol_sigma_SigB/C/D/F"/>
</dbReference>
<keyword evidence="10" id="KW-1185">Reference proteome</keyword>
<dbReference type="Pfam" id="PF04542">
    <property type="entry name" value="Sigma70_r2"/>
    <property type="match status" value="1"/>
</dbReference>
<comment type="function">
    <text evidence="6">Sigma factors are initiation factors that promote the attachment of plastid-encoded RNA polymerase (PEP) to specific initiation sites and are then released.</text>
</comment>
<dbReference type="PROSITE" id="PS00716">
    <property type="entry name" value="SIGMA70_2"/>
    <property type="match status" value="1"/>
</dbReference>
<evidence type="ECO:0000256" key="1">
    <source>
        <dbReference type="ARBA" id="ARBA00007788"/>
    </source>
</evidence>
<feature type="region of interest" description="Disordered" evidence="7">
    <location>
        <begin position="223"/>
        <end position="265"/>
    </location>
</feature>
<evidence type="ECO:0000256" key="6">
    <source>
        <dbReference type="PIRNR" id="PIRNR000767"/>
    </source>
</evidence>
<dbReference type="PRINTS" id="PR00046">
    <property type="entry name" value="SIGMA70FCT"/>
</dbReference>
<keyword evidence="3 6" id="KW-0731">Sigma factor</keyword>
<evidence type="ECO:0000313" key="10">
    <source>
        <dbReference type="Proteomes" id="UP000077755"/>
    </source>
</evidence>
<dbReference type="AlphaFoldDB" id="A0AAF0WTS4"/>
<evidence type="ECO:0000256" key="2">
    <source>
        <dbReference type="ARBA" id="ARBA00023015"/>
    </source>
</evidence>
<proteinExistence type="inferred from homology"/>
<dbReference type="GO" id="GO:0009507">
    <property type="term" value="C:chloroplast"/>
    <property type="evidence" value="ECO:0007669"/>
    <property type="project" value="UniProtKB-SubCell"/>
</dbReference>
<evidence type="ECO:0000256" key="7">
    <source>
        <dbReference type="SAM" id="MobiDB-lite"/>
    </source>
</evidence>
<evidence type="ECO:0000256" key="3">
    <source>
        <dbReference type="ARBA" id="ARBA00023082"/>
    </source>
</evidence>
<dbReference type="InterPro" id="IPR007624">
    <property type="entry name" value="RNA_pol_sigma70_r3"/>
</dbReference>
<dbReference type="InterPro" id="IPR036388">
    <property type="entry name" value="WH-like_DNA-bd_sf"/>
</dbReference>
<reference evidence="9" key="2">
    <citation type="submission" date="2022-03" db="EMBL/GenBank/DDBJ databases">
        <title>Draft title - Genomic analysis of global carrot germplasm unveils the trajectory of domestication and the origin of high carotenoid orange carrot.</title>
        <authorList>
            <person name="Iorizzo M."/>
            <person name="Ellison S."/>
            <person name="Senalik D."/>
            <person name="Macko-Podgorni A."/>
            <person name="Grzebelus D."/>
            <person name="Bostan H."/>
            <person name="Rolling W."/>
            <person name="Curaba J."/>
            <person name="Simon P."/>
        </authorList>
    </citation>
    <scope>NUCLEOTIDE SEQUENCE</scope>
    <source>
        <tissue evidence="9">Leaf</tissue>
    </source>
</reference>
<dbReference type="InterPro" id="IPR013324">
    <property type="entry name" value="RNA_pol_sigma_r3/r4-like"/>
</dbReference>
<dbReference type="Pfam" id="PF04545">
    <property type="entry name" value="Sigma70_r4"/>
    <property type="match status" value="1"/>
</dbReference>
<dbReference type="EMBL" id="CP093346">
    <property type="protein sequence ID" value="WOG95652.1"/>
    <property type="molecule type" value="Genomic_DNA"/>
</dbReference>
<keyword evidence="5 6" id="KW-0804">Transcription</keyword>
<reference evidence="9" key="1">
    <citation type="journal article" date="2016" name="Nat. Genet.">
        <title>A high-quality carrot genome assembly provides new insights into carotenoid accumulation and asterid genome evolution.</title>
        <authorList>
            <person name="Iorizzo M."/>
            <person name="Ellison S."/>
            <person name="Senalik D."/>
            <person name="Zeng P."/>
            <person name="Satapoomin P."/>
            <person name="Huang J."/>
            <person name="Bowman M."/>
            <person name="Iovene M."/>
            <person name="Sanseverino W."/>
            <person name="Cavagnaro P."/>
            <person name="Yildiz M."/>
            <person name="Macko-Podgorni A."/>
            <person name="Moranska E."/>
            <person name="Grzebelus E."/>
            <person name="Grzebelus D."/>
            <person name="Ashrafi H."/>
            <person name="Zheng Z."/>
            <person name="Cheng S."/>
            <person name="Spooner D."/>
            <person name="Van Deynze A."/>
            <person name="Simon P."/>
        </authorList>
    </citation>
    <scope>NUCLEOTIDE SEQUENCE</scope>
    <source>
        <tissue evidence="9">Leaf</tissue>
    </source>
</reference>
<dbReference type="PANTHER" id="PTHR30603:SF57">
    <property type="entry name" value="RNA POLYMERASE SIGMA FACTOR SIGB"/>
    <property type="match status" value="1"/>
</dbReference>
<comment type="similarity">
    <text evidence="1 6">Belongs to the sigma-70 factor family.</text>
</comment>
<dbReference type="InterPro" id="IPR050239">
    <property type="entry name" value="Sigma-70_RNA_pol_init_factors"/>
</dbReference>
<keyword evidence="6" id="KW-0150">Chloroplast</keyword>
<dbReference type="SUPFAM" id="SSF88946">
    <property type="entry name" value="Sigma2 domain of RNA polymerase sigma factors"/>
    <property type="match status" value="1"/>
</dbReference>
<gene>
    <name evidence="9" type="ORF">DCAR_0414978</name>
</gene>
<dbReference type="PANTHER" id="PTHR30603">
    <property type="entry name" value="RNA POLYMERASE SIGMA FACTOR RPO"/>
    <property type="match status" value="1"/>
</dbReference>
<protein>
    <recommendedName>
        <fullName evidence="6">RNA polymerase sigma factor</fullName>
    </recommendedName>
</protein>
<evidence type="ECO:0000256" key="5">
    <source>
        <dbReference type="ARBA" id="ARBA00023163"/>
    </source>
</evidence>
<dbReference type="Proteomes" id="UP000077755">
    <property type="component" value="Chromosome 4"/>
</dbReference>
<dbReference type="PIRSF" id="PIRSF000767">
    <property type="entry name" value="RNA_pol_sigma_SigB/C/D"/>
    <property type="match status" value="1"/>
</dbReference>
<dbReference type="Pfam" id="PF04539">
    <property type="entry name" value="Sigma70_r3"/>
    <property type="match status" value="1"/>
</dbReference>
<dbReference type="GO" id="GO:0006352">
    <property type="term" value="P:DNA-templated transcription initiation"/>
    <property type="evidence" value="ECO:0007669"/>
    <property type="project" value="UniProtKB-UniRule"/>
</dbReference>
<dbReference type="KEGG" id="dcr:108217066"/>
<dbReference type="CDD" id="cd06171">
    <property type="entry name" value="Sigma70_r4"/>
    <property type="match status" value="1"/>
</dbReference>
<dbReference type="Gene3D" id="1.10.10.10">
    <property type="entry name" value="Winged helix-like DNA-binding domain superfamily/Winged helix DNA-binding domain"/>
    <property type="match status" value="2"/>
</dbReference>
<keyword evidence="2 6" id="KW-0805">Transcription regulation</keyword>
<accession>A0AAF0WTS4</accession>
<evidence type="ECO:0000259" key="8">
    <source>
        <dbReference type="PROSITE" id="PS00716"/>
    </source>
</evidence>
<evidence type="ECO:0000256" key="4">
    <source>
        <dbReference type="ARBA" id="ARBA00023125"/>
    </source>
</evidence>
<feature type="domain" description="RNA polymerase sigma-70" evidence="8">
    <location>
        <begin position="539"/>
        <end position="565"/>
    </location>
</feature>
<dbReference type="NCBIfam" id="TIGR02937">
    <property type="entry name" value="sigma70-ECF"/>
    <property type="match status" value="1"/>
</dbReference>
<dbReference type="InterPro" id="IPR013325">
    <property type="entry name" value="RNA_pol_sigma_r2"/>
</dbReference>
<dbReference type="GO" id="GO:0003677">
    <property type="term" value="F:DNA binding"/>
    <property type="evidence" value="ECO:0007669"/>
    <property type="project" value="UniProtKB-KW"/>
</dbReference>
<dbReference type="SUPFAM" id="SSF88659">
    <property type="entry name" value="Sigma3 and sigma4 domains of RNA polymerase sigma factors"/>
    <property type="match status" value="2"/>
</dbReference>
<keyword evidence="6" id="KW-0934">Plastid</keyword>
<keyword evidence="4 6" id="KW-0238">DNA-binding</keyword>
<comment type="subcellular location">
    <subcellularLocation>
        <location evidence="6">Plastid</location>
        <location evidence="6">Chloroplast</location>
    </subcellularLocation>
</comment>
<dbReference type="InterPro" id="IPR000943">
    <property type="entry name" value="RNA_pol_sigma70"/>
</dbReference>
<sequence length="580" mass="64997">MSCLLPQFKCLPDSFSIHFKTHLQSFPSQPLKYRETIYSRVQCSATVTTVLDTPSLEAHSNSVAANRSWSESTSNAVLDLEKLHLASLEVHSNSVATDRPWTHISDMDPPSEATLPMENLLTSEEAVIAAAASEAVALARAAAKSAKDAAMINSHKNSTKIDVKPTALTYEAVDSLSERPELTQLGVAGVSQISQSEGRSDVEEPTVEELQILQEELGKSIAVRSSRQPERKARRARAAEKASATVVSVKSGSMSKKKRASQEIDHSDPLRYLRQTTSSSKLLTATEEQELSEGIQALLRLEKIYKELSERYGGEPSFIQWASAAGVDQITLRRQINYGKFCKDKMIKSNVRLVISIAKNYLKSGMNLQDLVQEGCRGLVRGAEKFDASKGFKFSTYAHWWIKQAVRKFLSDQSRTIRLPIYMVEAGYRVKEARQNLYNKNGRQASHEELAEATGLTMSRLSNVLLAPKPPRSLDQKIGFDLDLKPSDVIADPEAETSEELLIKELMRQDLNKVLDTLKPREKQVVRWRFGLDDGRMKTLQEIGEIMGVSRERIRQIELCAFRKLKNKRRTKSLQQYIIG</sequence>
<dbReference type="GO" id="GO:0071482">
    <property type="term" value="P:cellular response to light stimulus"/>
    <property type="evidence" value="ECO:0007669"/>
    <property type="project" value="UniProtKB-ARBA"/>
</dbReference>
<dbReference type="InterPro" id="IPR014284">
    <property type="entry name" value="RNA_pol_sigma-70_dom"/>
</dbReference>
<dbReference type="InterPro" id="IPR007630">
    <property type="entry name" value="RNA_pol_sigma70_r4"/>
</dbReference>
<dbReference type="GO" id="GO:0016987">
    <property type="term" value="F:sigma factor activity"/>
    <property type="evidence" value="ECO:0007669"/>
    <property type="project" value="UniProtKB-UniRule"/>
</dbReference>
<name>A0AAF0WTS4_DAUCS</name>